<sequence>MSAYQLSTPSSPTTPTSTAQSPYQNQNLMTLQPPSQPVKMSSNTFVHKLYNMVVDKQYQHLIAWNYTGSSFIVCNIMEFSRDVLPKHFKHNNFSSFVRQLNMYGFHKVNKSPRGHRTLAENQIWEFSHAKFLRGRPDLLDDIKRKAMESETLRRETGDLHAHLAMMQVAQNELIQQIRQLQENFTEVMRDLSDTKRKQSLQHHWMKEMWQFMHNQGSTATTSEFLLECQSYDIKSEPDRPPIYITSPENSNMTNLFLNQLSSQQGVHQIPQRPSTPLTVNTDLASHTSSSQNSPHRSPNRILNIQLPGNPFLGNSILSNTIPPLSPTFSFNQAVNTPLPPSPSPGSPMAHLSDDDMDANSSIYCTSPGGSHAGSDYGEDMFNNSV</sequence>
<reference evidence="11" key="1">
    <citation type="submission" date="2022-08" db="EMBL/GenBank/DDBJ databases">
        <authorList>
            <person name="Kallberg Y."/>
            <person name="Tangrot J."/>
            <person name="Rosling A."/>
        </authorList>
    </citation>
    <scope>NUCLEOTIDE SEQUENCE</scope>
    <source>
        <strain evidence="11">Wild A</strain>
    </source>
</reference>
<feature type="coiled-coil region" evidence="8">
    <location>
        <begin position="163"/>
        <end position="197"/>
    </location>
</feature>
<keyword evidence="4" id="KW-0238">DNA-binding</keyword>
<dbReference type="Pfam" id="PF00447">
    <property type="entry name" value="HSF_DNA-bind"/>
    <property type="match status" value="1"/>
</dbReference>
<feature type="region of interest" description="Disordered" evidence="9">
    <location>
        <begin position="332"/>
        <end position="354"/>
    </location>
</feature>
<dbReference type="FunFam" id="1.10.10.10:FF:000027">
    <property type="entry name" value="Heat shock transcription factor 1"/>
    <property type="match status" value="1"/>
</dbReference>
<protein>
    <submittedName>
        <fullName evidence="11">5850_t:CDS:1</fullName>
    </submittedName>
</protein>
<dbReference type="Gene3D" id="1.10.10.10">
    <property type="entry name" value="Winged helix-like DNA-binding domain superfamily/Winged helix DNA-binding domain"/>
    <property type="match status" value="1"/>
</dbReference>
<dbReference type="OrthoDB" id="60033at2759"/>
<evidence type="ECO:0000256" key="8">
    <source>
        <dbReference type="SAM" id="Coils"/>
    </source>
</evidence>
<evidence type="ECO:0000256" key="5">
    <source>
        <dbReference type="ARBA" id="ARBA00023163"/>
    </source>
</evidence>
<dbReference type="InterPro" id="IPR036390">
    <property type="entry name" value="WH_DNA-bd_sf"/>
</dbReference>
<feature type="domain" description="HSF-type DNA-binding" evidence="10">
    <location>
        <begin position="84"/>
        <end position="108"/>
    </location>
</feature>
<dbReference type="GO" id="GO:0043565">
    <property type="term" value="F:sequence-specific DNA binding"/>
    <property type="evidence" value="ECO:0007669"/>
    <property type="project" value="InterPro"/>
</dbReference>
<feature type="region of interest" description="Disordered" evidence="9">
    <location>
        <begin position="1"/>
        <end position="22"/>
    </location>
</feature>
<dbReference type="EMBL" id="CAMKVN010003185">
    <property type="protein sequence ID" value="CAI2183980.1"/>
    <property type="molecule type" value="Genomic_DNA"/>
</dbReference>
<keyword evidence="3" id="KW-0805">Transcription regulation</keyword>
<feature type="region of interest" description="Disordered" evidence="9">
    <location>
        <begin position="266"/>
        <end position="301"/>
    </location>
</feature>
<comment type="subcellular location">
    <subcellularLocation>
        <location evidence="1">Nucleus</location>
    </subcellularLocation>
</comment>
<dbReference type="SMART" id="SM00415">
    <property type="entry name" value="HSF"/>
    <property type="match status" value="1"/>
</dbReference>
<comment type="caution">
    <text evidence="11">The sequence shown here is derived from an EMBL/GenBank/DDBJ whole genome shotgun (WGS) entry which is preliminary data.</text>
</comment>
<dbReference type="InterPro" id="IPR000232">
    <property type="entry name" value="HSF_DNA-bd"/>
</dbReference>
<dbReference type="InterPro" id="IPR036388">
    <property type="entry name" value="WH-like_DNA-bd_sf"/>
</dbReference>
<comment type="similarity">
    <text evidence="2 7">Belongs to the HSF family.</text>
</comment>
<dbReference type="Proteomes" id="UP001153678">
    <property type="component" value="Unassembled WGS sequence"/>
</dbReference>
<dbReference type="GO" id="GO:0003700">
    <property type="term" value="F:DNA-binding transcription factor activity"/>
    <property type="evidence" value="ECO:0007669"/>
    <property type="project" value="InterPro"/>
</dbReference>
<dbReference type="PRINTS" id="PR00056">
    <property type="entry name" value="HSFDOMAIN"/>
</dbReference>
<feature type="region of interest" description="Disordered" evidence="9">
    <location>
        <begin position="366"/>
        <end position="385"/>
    </location>
</feature>
<dbReference type="GO" id="GO:0005634">
    <property type="term" value="C:nucleus"/>
    <property type="evidence" value="ECO:0007669"/>
    <property type="project" value="UniProtKB-SubCell"/>
</dbReference>
<evidence type="ECO:0000259" key="10">
    <source>
        <dbReference type="PROSITE" id="PS00434"/>
    </source>
</evidence>
<gene>
    <name evidence="11" type="ORF">FWILDA_LOCUS11351</name>
</gene>
<evidence type="ECO:0000256" key="7">
    <source>
        <dbReference type="RuleBase" id="RU004020"/>
    </source>
</evidence>
<keyword evidence="12" id="KW-1185">Reference proteome</keyword>
<dbReference type="PANTHER" id="PTHR10015">
    <property type="entry name" value="HEAT SHOCK TRANSCRIPTION FACTOR"/>
    <property type="match status" value="1"/>
</dbReference>
<dbReference type="SUPFAM" id="SSF46785">
    <property type="entry name" value="Winged helix' DNA-binding domain"/>
    <property type="match status" value="1"/>
</dbReference>
<evidence type="ECO:0000256" key="4">
    <source>
        <dbReference type="ARBA" id="ARBA00023125"/>
    </source>
</evidence>
<evidence type="ECO:0000256" key="9">
    <source>
        <dbReference type="SAM" id="MobiDB-lite"/>
    </source>
</evidence>
<dbReference type="PROSITE" id="PS00434">
    <property type="entry name" value="HSF_DOMAIN"/>
    <property type="match status" value="1"/>
</dbReference>
<keyword evidence="6" id="KW-0539">Nucleus</keyword>
<dbReference type="PANTHER" id="PTHR10015:SF427">
    <property type="entry name" value="HEAT SHOCK FACTOR PROTEIN"/>
    <property type="match status" value="1"/>
</dbReference>
<evidence type="ECO:0000313" key="11">
    <source>
        <dbReference type="EMBL" id="CAI2183980.1"/>
    </source>
</evidence>
<keyword evidence="8" id="KW-0175">Coiled coil</keyword>
<proteinExistence type="inferred from homology"/>
<evidence type="ECO:0000313" key="12">
    <source>
        <dbReference type="Proteomes" id="UP001153678"/>
    </source>
</evidence>
<name>A0A9W4SX75_9GLOM</name>
<evidence type="ECO:0000256" key="2">
    <source>
        <dbReference type="ARBA" id="ARBA00006403"/>
    </source>
</evidence>
<keyword evidence="5" id="KW-0804">Transcription</keyword>
<feature type="compositionally biased region" description="Low complexity" evidence="9">
    <location>
        <begin position="7"/>
        <end position="22"/>
    </location>
</feature>
<dbReference type="AlphaFoldDB" id="A0A9W4SX75"/>
<evidence type="ECO:0000256" key="6">
    <source>
        <dbReference type="ARBA" id="ARBA00023242"/>
    </source>
</evidence>
<evidence type="ECO:0000256" key="1">
    <source>
        <dbReference type="ARBA" id="ARBA00004123"/>
    </source>
</evidence>
<accession>A0A9W4SX75</accession>
<evidence type="ECO:0000256" key="3">
    <source>
        <dbReference type="ARBA" id="ARBA00023015"/>
    </source>
</evidence>
<organism evidence="11 12">
    <name type="scientific">Funneliformis geosporum</name>
    <dbReference type="NCBI Taxonomy" id="1117311"/>
    <lineage>
        <taxon>Eukaryota</taxon>
        <taxon>Fungi</taxon>
        <taxon>Fungi incertae sedis</taxon>
        <taxon>Mucoromycota</taxon>
        <taxon>Glomeromycotina</taxon>
        <taxon>Glomeromycetes</taxon>
        <taxon>Glomerales</taxon>
        <taxon>Glomeraceae</taxon>
        <taxon>Funneliformis</taxon>
    </lineage>
</organism>